<comment type="caution">
    <text evidence="2">The sequence shown here is derived from an EMBL/GenBank/DDBJ whole genome shotgun (WGS) entry which is preliminary data.</text>
</comment>
<dbReference type="STRING" id="400727.A0A2T7P262"/>
<dbReference type="EMBL" id="PZQS01000007">
    <property type="protein sequence ID" value="PVD27512.1"/>
    <property type="molecule type" value="Genomic_DNA"/>
</dbReference>
<dbReference type="SMART" id="SM00408">
    <property type="entry name" value="IGc2"/>
    <property type="match status" value="3"/>
</dbReference>
<sequence length="317" mass="34005">METREREKGESERVVCWVDGPLSVTLDPARDRVAVPAGELLPTITCSALCNPGCSYSWVKDDASEPLTRGRTLTLDRVTQSSAGIYKCVATNPHGMANKKFELAVQCKLLPSSRLLGLFNIFFALYYTRARSVTTQRCFTGKLYCFPPVGPSSTITLSPAKDVHDVAEGGNLTVTCSATCDPPCSFRWRNSTGQTVAGDATLRLTTLRTDNSGKYTCVADNKIGTPAERNCSSRVAVGPTGRITISPPGPTVTLKQGHSVVLSCSAGCSPSCTYQWTKGAQVLSSANGILTLNDVSRQQDGVYSCQATNSAEKELRK</sequence>
<dbReference type="InterPro" id="IPR003599">
    <property type="entry name" value="Ig_sub"/>
</dbReference>
<dbReference type="InterPro" id="IPR036179">
    <property type="entry name" value="Ig-like_dom_sf"/>
</dbReference>
<gene>
    <name evidence="2" type="ORF">C0Q70_12674</name>
</gene>
<name>A0A2T7P262_POMCA</name>
<dbReference type="InterPro" id="IPR003598">
    <property type="entry name" value="Ig_sub2"/>
</dbReference>
<dbReference type="PROSITE" id="PS50835">
    <property type="entry name" value="IG_LIKE"/>
    <property type="match status" value="3"/>
</dbReference>
<dbReference type="AlphaFoldDB" id="A0A2T7P262"/>
<organism evidence="2 3">
    <name type="scientific">Pomacea canaliculata</name>
    <name type="common">Golden apple snail</name>
    <dbReference type="NCBI Taxonomy" id="400727"/>
    <lineage>
        <taxon>Eukaryota</taxon>
        <taxon>Metazoa</taxon>
        <taxon>Spiralia</taxon>
        <taxon>Lophotrochozoa</taxon>
        <taxon>Mollusca</taxon>
        <taxon>Gastropoda</taxon>
        <taxon>Caenogastropoda</taxon>
        <taxon>Architaenioglossa</taxon>
        <taxon>Ampullarioidea</taxon>
        <taxon>Ampullariidae</taxon>
        <taxon>Pomacea</taxon>
    </lineage>
</organism>
<dbReference type="Pfam" id="PF13927">
    <property type="entry name" value="Ig_3"/>
    <property type="match status" value="2"/>
</dbReference>
<dbReference type="Proteomes" id="UP000245119">
    <property type="component" value="Linkage Group LG7"/>
</dbReference>
<dbReference type="InterPro" id="IPR007110">
    <property type="entry name" value="Ig-like_dom"/>
</dbReference>
<accession>A0A2T7P262</accession>
<dbReference type="SUPFAM" id="SSF48726">
    <property type="entry name" value="Immunoglobulin"/>
    <property type="match status" value="3"/>
</dbReference>
<feature type="domain" description="Ig-like" evidence="1">
    <location>
        <begin position="151"/>
        <end position="232"/>
    </location>
</feature>
<dbReference type="OrthoDB" id="6162853at2759"/>
<proteinExistence type="predicted"/>
<dbReference type="PANTHER" id="PTHR46013">
    <property type="entry name" value="VASCULAR CELL ADHESION MOLECULE 1"/>
    <property type="match status" value="1"/>
</dbReference>
<dbReference type="Pfam" id="PF13895">
    <property type="entry name" value="Ig_2"/>
    <property type="match status" value="1"/>
</dbReference>
<evidence type="ECO:0000313" key="2">
    <source>
        <dbReference type="EMBL" id="PVD27512.1"/>
    </source>
</evidence>
<evidence type="ECO:0000313" key="3">
    <source>
        <dbReference type="Proteomes" id="UP000245119"/>
    </source>
</evidence>
<reference evidence="2 3" key="1">
    <citation type="submission" date="2018-04" db="EMBL/GenBank/DDBJ databases">
        <title>The genome of golden apple snail Pomacea canaliculata provides insight into stress tolerance and invasive adaptation.</title>
        <authorList>
            <person name="Liu C."/>
            <person name="Liu B."/>
            <person name="Ren Y."/>
            <person name="Zhang Y."/>
            <person name="Wang H."/>
            <person name="Li S."/>
            <person name="Jiang F."/>
            <person name="Yin L."/>
            <person name="Zhang G."/>
            <person name="Qian W."/>
            <person name="Fan W."/>
        </authorList>
    </citation>
    <scope>NUCLEOTIDE SEQUENCE [LARGE SCALE GENOMIC DNA]</scope>
    <source>
        <strain evidence="2">SZHN2017</strain>
        <tissue evidence="2">Muscle</tissue>
    </source>
</reference>
<evidence type="ECO:0000259" key="1">
    <source>
        <dbReference type="PROSITE" id="PS50835"/>
    </source>
</evidence>
<protein>
    <recommendedName>
        <fullName evidence="1">Ig-like domain-containing protein</fullName>
    </recommendedName>
</protein>
<feature type="domain" description="Ig-like" evidence="1">
    <location>
        <begin position="239"/>
        <end position="316"/>
    </location>
</feature>
<dbReference type="Gene3D" id="2.60.40.10">
    <property type="entry name" value="Immunoglobulins"/>
    <property type="match status" value="3"/>
</dbReference>
<feature type="domain" description="Ig-like" evidence="1">
    <location>
        <begin position="21"/>
        <end position="104"/>
    </location>
</feature>
<dbReference type="InterPro" id="IPR013783">
    <property type="entry name" value="Ig-like_fold"/>
</dbReference>
<keyword evidence="3" id="KW-1185">Reference proteome</keyword>
<dbReference type="PANTHER" id="PTHR46013:SF4">
    <property type="entry name" value="B-CELL RECEPTOR CD22-RELATED"/>
    <property type="match status" value="1"/>
</dbReference>
<dbReference type="SMART" id="SM00409">
    <property type="entry name" value="IG"/>
    <property type="match status" value="3"/>
</dbReference>